<protein>
    <submittedName>
        <fullName evidence="2">Uncharacterized protein</fullName>
    </submittedName>
</protein>
<reference evidence="3" key="1">
    <citation type="journal article" date="2017" name="Cell">
        <title>Insights into land plant evolution garnered from the Marchantia polymorpha genome.</title>
        <authorList>
            <person name="Bowman J.L."/>
            <person name="Kohchi T."/>
            <person name="Yamato K.T."/>
            <person name="Jenkins J."/>
            <person name="Shu S."/>
            <person name="Ishizaki K."/>
            <person name="Yamaoka S."/>
            <person name="Nishihama R."/>
            <person name="Nakamura Y."/>
            <person name="Berger F."/>
            <person name="Adam C."/>
            <person name="Aki S.S."/>
            <person name="Althoff F."/>
            <person name="Araki T."/>
            <person name="Arteaga-Vazquez M.A."/>
            <person name="Balasubrmanian S."/>
            <person name="Barry K."/>
            <person name="Bauer D."/>
            <person name="Boehm C.R."/>
            <person name="Briginshaw L."/>
            <person name="Caballero-Perez J."/>
            <person name="Catarino B."/>
            <person name="Chen F."/>
            <person name="Chiyoda S."/>
            <person name="Chovatia M."/>
            <person name="Davies K.M."/>
            <person name="Delmans M."/>
            <person name="Demura T."/>
            <person name="Dierschke T."/>
            <person name="Dolan L."/>
            <person name="Dorantes-Acosta A.E."/>
            <person name="Eklund D.M."/>
            <person name="Florent S.N."/>
            <person name="Flores-Sandoval E."/>
            <person name="Fujiyama A."/>
            <person name="Fukuzawa H."/>
            <person name="Galik B."/>
            <person name="Grimanelli D."/>
            <person name="Grimwood J."/>
            <person name="Grossniklaus U."/>
            <person name="Hamada T."/>
            <person name="Haseloff J."/>
            <person name="Hetherington A.J."/>
            <person name="Higo A."/>
            <person name="Hirakawa Y."/>
            <person name="Hundley H.N."/>
            <person name="Ikeda Y."/>
            <person name="Inoue K."/>
            <person name="Inoue S.I."/>
            <person name="Ishida S."/>
            <person name="Jia Q."/>
            <person name="Kakita M."/>
            <person name="Kanazawa T."/>
            <person name="Kawai Y."/>
            <person name="Kawashima T."/>
            <person name="Kennedy M."/>
            <person name="Kinose K."/>
            <person name="Kinoshita T."/>
            <person name="Kohara Y."/>
            <person name="Koide E."/>
            <person name="Komatsu K."/>
            <person name="Kopischke S."/>
            <person name="Kubo M."/>
            <person name="Kyozuka J."/>
            <person name="Lagercrantz U."/>
            <person name="Lin S.S."/>
            <person name="Lindquist E."/>
            <person name="Lipzen A.M."/>
            <person name="Lu C.W."/>
            <person name="De Luna E."/>
            <person name="Martienssen R.A."/>
            <person name="Minamino N."/>
            <person name="Mizutani M."/>
            <person name="Mizutani M."/>
            <person name="Mochizuki N."/>
            <person name="Monte I."/>
            <person name="Mosher R."/>
            <person name="Nagasaki H."/>
            <person name="Nakagami H."/>
            <person name="Naramoto S."/>
            <person name="Nishitani K."/>
            <person name="Ohtani M."/>
            <person name="Okamoto T."/>
            <person name="Okumura M."/>
            <person name="Phillips J."/>
            <person name="Pollak B."/>
            <person name="Reinders A."/>
            <person name="Rovekamp M."/>
            <person name="Sano R."/>
            <person name="Sawa S."/>
            <person name="Schmid M.W."/>
            <person name="Shirakawa M."/>
            <person name="Solano R."/>
            <person name="Spunde A."/>
            <person name="Suetsugu N."/>
            <person name="Sugano S."/>
            <person name="Sugiyama A."/>
            <person name="Sun R."/>
            <person name="Suzuki Y."/>
            <person name="Takenaka M."/>
            <person name="Takezawa D."/>
            <person name="Tomogane H."/>
            <person name="Tsuzuki M."/>
            <person name="Ueda T."/>
            <person name="Umeda M."/>
            <person name="Ward J.M."/>
            <person name="Watanabe Y."/>
            <person name="Yazaki K."/>
            <person name="Yokoyama R."/>
            <person name="Yoshitake Y."/>
            <person name="Yotsui I."/>
            <person name="Zachgo S."/>
            <person name="Schmutz J."/>
        </authorList>
    </citation>
    <scope>NUCLEOTIDE SEQUENCE [LARGE SCALE GENOMIC DNA]</scope>
    <source>
        <strain evidence="3">Tak-1</strain>
    </source>
</reference>
<accession>A0A2R6WR30</accession>
<dbReference type="AlphaFoldDB" id="A0A2R6WR30"/>
<feature type="region of interest" description="Disordered" evidence="1">
    <location>
        <begin position="27"/>
        <end position="85"/>
    </location>
</feature>
<dbReference type="Gramene" id="Mp8g01870.1">
    <property type="protein sequence ID" value="Mp8g01870.1.cds1"/>
    <property type="gene ID" value="Mp8g01870"/>
</dbReference>
<evidence type="ECO:0000313" key="3">
    <source>
        <dbReference type="Proteomes" id="UP000244005"/>
    </source>
</evidence>
<keyword evidence="3" id="KW-1185">Reference proteome</keyword>
<organism evidence="2 3">
    <name type="scientific">Marchantia polymorpha</name>
    <name type="common">Common liverwort</name>
    <name type="synonym">Marchantia aquatica</name>
    <dbReference type="NCBI Taxonomy" id="3197"/>
    <lineage>
        <taxon>Eukaryota</taxon>
        <taxon>Viridiplantae</taxon>
        <taxon>Streptophyta</taxon>
        <taxon>Embryophyta</taxon>
        <taxon>Marchantiophyta</taxon>
        <taxon>Marchantiopsida</taxon>
        <taxon>Marchantiidae</taxon>
        <taxon>Marchantiales</taxon>
        <taxon>Marchantiaceae</taxon>
        <taxon>Marchantia</taxon>
    </lineage>
</organism>
<gene>
    <name evidence="2" type="ORF">MARPO_0064s0011</name>
</gene>
<proteinExistence type="predicted"/>
<name>A0A2R6WR30_MARPO</name>
<evidence type="ECO:0000313" key="2">
    <source>
        <dbReference type="EMBL" id="PTQ36318.1"/>
    </source>
</evidence>
<dbReference type="Proteomes" id="UP000244005">
    <property type="component" value="Unassembled WGS sequence"/>
</dbReference>
<sequence length="85" mass="9591">MKALCITTSEQKSSGKLFWILPLTSSETPSSSSFDFDHHLSNLPASPEGHSNPVTQETDSYRPRNWKSPRKKDGSWKSDPQSRLQ</sequence>
<evidence type="ECO:0000256" key="1">
    <source>
        <dbReference type="SAM" id="MobiDB-lite"/>
    </source>
</evidence>
<dbReference type="EMBL" id="KZ772736">
    <property type="protein sequence ID" value="PTQ36318.1"/>
    <property type="molecule type" value="Genomic_DNA"/>
</dbReference>